<evidence type="ECO:0000256" key="5">
    <source>
        <dbReference type="ARBA" id="ARBA00022964"/>
    </source>
</evidence>
<dbReference type="InterPro" id="IPR027450">
    <property type="entry name" value="AlkB-like"/>
</dbReference>
<evidence type="ECO:0000256" key="8">
    <source>
        <dbReference type="ARBA" id="ARBA00023204"/>
    </source>
</evidence>
<dbReference type="GO" id="GO:0008198">
    <property type="term" value="F:ferrous iron binding"/>
    <property type="evidence" value="ECO:0007669"/>
    <property type="project" value="TreeGrafter"/>
</dbReference>
<feature type="binding site" evidence="9">
    <location>
        <position position="172"/>
    </location>
    <ligand>
        <name>2-oxoglutarate</name>
        <dbReference type="ChEBI" id="CHEBI:16810"/>
    </ligand>
</feature>
<evidence type="ECO:0000256" key="6">
    <source>
        <dbReference type="ARBA" id="ARBA00023002"/>
    </source>
</evidence>
<feature type="binding site" evidence="9">
    <location>
        <position position="188"/>
    </location>
    <ligand>
        <name>2-oxoglutarate</name>
        <dbReference type="ChEBI" id="CHEBI:16810"/>
    </ligand>
</feature>
<feature type="binding site" evidence="9">
    <location>
        <position position="115"/>
    </location>
    <ligand>
        <name>2-oxoglutarate</name>
        <dbReference type="ChEBI" id="CHEBI:16810"/>
    </ligand>
</feature>
<keyword evidence="5 11" id="KW-0223">Dioxygenase</keyword>
<dbReference type="Gene3D" id="2.60.120.590">
    <property type="entry name" value="Alpha-ketoglutarate-dependent dioxygenase AlkB-like"/>
    <property type="match status" value="1"/>
</dbReference>
<dbReference type="AlphaFoldDB" id="A0A2S0VY17"/>
<keyword evidence="7" id="KW-0408">Iron</keyword>
<dbReference type="InterPro" id="IPR032852">
    <property type="entry name" value="ALKBH2"/>
</dbReference>
<dbReference type="InterPro" id="IPR037151">
    <property type="entry name" value="AlkB-like_sf"/>
</dbReference>
<keyword evidence="2" id="KW-0479">Metal-binding</keyword>
<protein>
    <submittedName>
        <fullName evidence="11">Alpha-ketoglutarate-dependent dioxygenase AlkB</fullName>
    </submittedName>
</protein>
<sequence length="197" mass="23202">MPWQDSDVYYFPNLFSLSESRHYFRLLESLNWQQETLNLYNREVKTPRLQSFYGDNGVYYTYSGQRFDATEWVQVLSCLKPWLASTCSQVLGRTIQFNAMLGNYYRDGNDNMGWHADDEPELGQEPVIASLNFGAARDFKFKHKFSSQQHNLLLENGSLLIMAGKTQQFWYHSLPKRMRVAEPRINLTFRYLINSPK</sequence>
<dbReference type="KEGG" id="cate:C2869_17040"/>
<dbReference type="GO" id="GO:0035516">
    <property type="term" value="F:broad specificity oxidative DNA demethylase activity"/>
    <property type="evidence" value="ECO:0007669"/>
    <property type="project" value="TreeGrafter"/>
</dbReference>
<name>A0A2S0VY17_9ALTE</name>
<comment type="cofactor">
    <cofactor evidence="1">
        <name>Fe(2+)</name>
        <dbReference type="ChEBI" id="CHEBI:29033"/>
    </cofactor>
</comment>
<keyword evidence="12" id="KW-1185">Reference proteome</keyword>
<dbReference type="PANTHER" id="PTHR31573:SF1">
    <property type="entry name" value="DNA OXIDATIVE DEMETHYLASE ALKBH2"/>
    <property type="match status" value="1"/>
</dbReference>
<evidence type="ECO:0000256" key="7">
    <source>
        <dbReference type="ARBA" id="ARBA00023004"/>
    </source>
</evidence>
<keyword evidence="8" id="KW-0234">DNA repair</keyword>
<dbReference type="PANTHER" id="PTHR31573">
    <property type="entry name" value="ALPHA-KETOGLUTARATE-DEPENDENT DIOXYGENASE ALKB HOMOLOG 2"/>
    <property type="match status" value="1"/>
</dbReference>
<organism evidence="11 12">
    <name type="scientific">Saccharobesus litoralis</name>
    <dbReference type="NCBI Taxonomy" id="2172099"/>
    <lineage>
        <taxon>Bacteria</taxon>
        <taxon>Pseudomonadati</taxon>
        <taxon>Pseudomonadota</taxon>
        <taxon>Gammaproteobacteria</taxon>
        <taxon>Alteromonadales</taxon>
        <taxon>Alteromonadaceae</taxon>
        <taxon>Saccharobesus</taxon>
    </lineage>
</organism>
<dbReference type="GO" id="GO:0051747">
    <property type="term" value="F:cytosine C-5 DNA demethylase activity"/>
    <property type="evidence" value="ECO:0007669"/>
    <property type="project" value="TreeGrafter"/>
</dbReference>
<dbReference type="GO" id="GO:0006307">
    <property type="term" value="P:DNA alkylation repair"/>
    <property type="evidence" value="ECO:0007669"/>
    <property type="project" value="TreeGrafter"/>
</dbReference>
<accession>A0A2S0VY17</accession>
<evidence type="ECO:0000256" key="3">
    <source>
        <dbReference type="ARBA" id="ARBA00022763"/>
    </source>
</evidence>
<keyword evidence="6" id="KW-0560">Oxidoreductase</keyword>
<gene>
    <name evidence="11" type="ORF">C2869_17040</name>
</gene>
<evidence type="ECO:0000313" key="11">
    <source>
        <dbReference type="EMBL" id="AWB69062.1"/>
    </source>
</evidence>
<evidence type="ECO:0000256" key="1">
    <source>
        <dbReference type="ARBA" id="ARBA00001954"/>
    </source>
</evidence>
<evidence type="ECO:0000259" key="10">
    <source>
        <dbReference type="PROSITE" id="PS51471"/>
    </source>
</evidence>
<dbReference type="OrthoDB" id="190276at2"/>
<dbReference type="Pfam" id="PF13532">
    <property type="entry name" value="2OG-FeII_Oxy_2"/>
    <property type="match status" value="1"/>
</dbReference>
<feature type="binding site" evidence="9">
    <location>
        <begin position="60"/>
        <end position="62"/>
    </location>
    <ligand>
        <name>substrate</name>
    </ligand>
</feature>
<evidence type="ECO:0000313" key="12">
    <source>
        <dbReference type="Proteomes" id="UP000244441"/>
    </source>
</evidence>
<dbReference type="EMBL" id="CP026604">
    <property type="protein sequence ID" value="AWB69062.1"/>
    <property type="molecule type" value="Genomic_DNA"/>
</dbReference>
<feature type="domain" description="Fe2OG dioxygenase" evidence="10">
    <location>
        <begin position="96"/>
        <end position="193"/>
    </location>
</feature>
<feature type="binding site" evidence="9">
    <location>
        <position position="105"/>
    </location>
    <ligand>
        <name>2-oxoglutarate</name>
        <dbReference type="ChEBI" id="CHEBI:16810"/>
    </ligand>
</feature>
<feature type="binding site" evidence="9">
    <location>
        <position position="118"/>
    </location>
    <ligand>
        <name>substrate</name>
    </ligand>
</feature>
<evidence type="ECO:0000256" key="9">
    <source>
        <dbReference type="PIRSR" id="PIRSR632852-1"/>
    </source>
</evidence>
<dbReference type="PROSITE" id="PS51471">
    <property type="entry name" value="FE2OG_OXY"/>
    <property type="match status" value="1"/>
</dbReference>
<dbReference type="SUPFAM" id="SSF51197">
    <property type="entry name" value="Clavaminate synthase-like"/>
    <property type="match status" value="1"/>
</dbReference>
<dbReference type="Proteomes" id="UP000244441">
    <property type="component" value="Chromosome"/>
</dbReference>
<feature type="binding site" evidence="9">
    <location>
        <position position="190"/>
    </location>
    <ligand>
        <name>2-oxoglutarate</name>
        <dbReference type="ChEBI" id="CHEBI:16810"/>
    </ligand>
</feature>
<feature type="binding site" evidence="9">
    <location>
        <position position="103"/>
    </location>
    <ligand>
        <name>2-oxoglutarate</name>
        <dbReference type="ChEBI" id="CHEBI:16810"/>
    </ligand>
</feature>
<evidence type="ECO:0000256" key="4">
    <source>
        <dbReference type="ARBA" id="ARBA00022842"/>
    </source>
</evidence>
<keyword evidence="4" id="KW-0460">Magnesium</keyword>
<dbReference type="FunFam" id="2.60.120.590:FF:000004">
    <property type="entry name" value="DNA oxidative demethylase ALKBH2"/>
    <property type="match status" value="1"/>
</dbReference>
<evidence type="ECO:0000256" key="2">
    <source>
        <dbReference type="ARBA" id="ARBA00022723"/>
    </source>
</evidence>
<reference evidence="11 12" key="1">
    <citation type="submission" date="2018-01" db="EMBL/GenBank/DDBJ databases">
        <title>Genome sequence of a Cantenovulum-like bacteria.</title>
        <authorList>
            <person name="Tan W.R."/>
            <person name="Lau N.-S."/>
            <person name="Go F."/>
            <person name="Amirul A.-A.A."/>
        </authorList>
    </citation>
    <scope>NUCLEOTIDE SEQUENCE [LARGE SCALE GENOMIC DNA]</scope>
    <source>
        <strain evidence="11 12">CCB-QB4</strain>
    </source>
</reference>
<dbReference type="InterPro" id="IPR005123">
    <property type="entry name" value="Oxoglu/Fe-dep_dioxygenase_dom"/>
</dbReference>
<proteinExistence type="predicted"/>
<keyword evidence="3" id="KW-0227">DNA damage</keyword>
<feature type="binding site" evidence="9">
    <location>
        <position position="184"/>
    </location>
    <ligand>
        <name>2-oxoglutarate</name>
        <dbReference type="ChEBI" id="CHEBI:16810"/>
    </ligand>
</feature>